<dbReference type="Pfam" id="PF00023">
    <property type="entry name" value="Ank"/>
    <property type="match status" value="1"/>
</dbReference>
<feature type="compositionally biased region" description="Basic and acidic residues" evidence="5">
    <location>
        <begin position="751"/>
        <end position="760"/>
    </location>
</feature>
<keyword evidence="4" id="KW-0175">Coiled coil</keyword>
<feature type="repeat" description="RCC1" evidence="3">
    <location>
        <begin position="130"/>
        <end position="181"/>
    </location>
</feature>
<dbReference type="Pfam" id="PF00415">
    <property type="entry name" value="RCC1"/>
    <property type="match status" value="4"/>
</dbReference>
<dbReference type="InterPro" id="IPR000408">
    <property type="entry name" value="Reg_chr_condens"/>
</dbReference>
<dbReference type="InterPro" id="IPR009091">
    <property type="entry name" value="RCC1/BLIP-II"/>
</dbReference>
<name>A0ABR2MIT9_9ASPA</name>
<feature type="region of interest" description="Disordered" evidence="5">
    <location>
        <begin position="1"/>
        <end position="24"/>
    </location>
</feature>
<dbReference type="PANTHER" id="PTHR22872:SF2">
    <property type="entry name" value="INHIBITOR OF BRUTON TYROSINE KINASE"/>
    <property type="match status" value="1"/>
</dbReference>
<feature type="repeat" description="RCC1" evidence="3">
    <location>
        <begin position="346"/>
        <end position="401"/>
    </location>
</feature>
<evidence type="ECO:0000256" key="3">
    <source>
        <dbReference type="PROSITE-ProRule" id="PRU00235"/>
    </source>
</evidence>
<proteinExistence type="predicted"/>
<evidence type="ECO:0000313" key="7">
    <source>
        <dbReference type="Proteomes" id="UP001412067"/>
    </source>
</evidence>
<feature type="coiled-coil region" evidence="4">
    <location>
        <begin position="674"/>
        <end position="701"/>
    </location>
</feature>
<protein>
    <recommendedName>
        <fullName evidence="8">Inhibitor of Bruton tyrosine kinase</fullName>
    </recommendedName>
</protein>
<dbReference type="InterPro" id="IPR051625">
    <property type="entry name" value="Signaling_Regulatory_Domain"/>
</dbReference>
<dbReference type="InterPro" id="IPR002110">
    <property type="entry name" value="Ankyrin_rpt"/>
</dbReference>
<dbReference type="PROSITE" id="PS50088">
    <property type="entry name" value="ANK_REPEAT"/>
    <property type="match status" value="1"/>
</dbReference>
<feature type="region of interest" description="Disordered" evidence="5">
    <location>
        <begin position="856"/>
        <end position="911"/>
    </location>
</feature>
<evidence type="ECO:0008006" key="8">
    <source>
        <dbReference type="Google" id="ProtNLM"/>
    </source>
</evidence>
<dbReference type="PANTHER" id="PTHR22872">
    <property type="entry name" value="BTK-BINDING PROTEIN-RELATED"/>
    <property type="match status" value="1"/>
</dbReference>
<evidence type="ECO:0000313" key="6">
    <source>
        <dbReference type="EMBL" id="KAK8963787.1"/>
    </source>
</evidence>
<feature type="repeat" description="RCC1" evidence="3">
    <location>
        <begin position="241"/>
        <end position="291"/>
    </location>
</feature>
<evidence type="ECO:0000256" key="4">
    <source>
        <dbReference type="SAM" id="Coils"/>
    </source>
</evidence>
<keyword evidence="7" id="KW-1185">Reference proteome</keyword>
<evidence type="ECO:0000256" key="5">
    <source>
        <dbReference type="SAM" id="MobiDB-lite"/>
    </source>
</evidence>
<gene>
    <name evidence="6" type="ORF">KSP40_PGU011899</name>
</gene>
<feature type="region of interest" description="Disordered" evidence="5">
    <location>
        <begin position="747"/>
        <end position="766"/>
    </location>
</feature>
<organism evidence="6 7">
    <name type="scientific">Platanthera guangdongensis</name>
    <dbReference type="NCBI Taxonomy" id="2320717"/>
    <lineage>
        <taxon>Eukaryota</taxon>
        <taxon>Viridiplantae</taxon>
        <taxon>Streptophyta</taxon>
        <taxon>Embryophyta</taxon>
        <taxon>Tracheophyta</taxon>
        <taxon>Spermatophyta</taxon>
        <taxon>Magnoliopsida</taxon>
        <taxon>Liliopsida</taxon>
        <taxon>Asparagales</taxon>
        <taxon>Orchidaceae</taxon>
        <taxon>Orchidoideae</taxon>
        <taxon>Orchideae</taxon>
        <taxon>Orchidinae</taxon>
        <taxon>Platanthera</taxon>
    </lineage>
</organism>
<dbReference type="PROSITE" id="PS50297">
    <property type="entry name" value="ANK_REP_REGION"/>
    <property type="match status" value="1"/>
</dbReference>
<feature type="repeat" description="RCC1" evidence="3">
    <location>
        <begin position="292"/>
        <end position="345"/>
    </location>
</feature>
<keyword evidence="2" id="KW-0040">ANK repeat</keyword>
<dbReference type="PROSITE" id="PS50012">
    <property type="entry name" value="RCC1_3"/>
    <property type="match status" value="5"/>
</dbReference>
<evidence type="ECO:0000256" key="2">
    <source>
        <dbReference type="PROSITE-ProRule" id="PRU00023"/>
    </source>
</evidence>
<comment type="caution">
    <text evidence="6">The sequence shown here is derived from an EMBL/GenBank/DDBJ whole genome shotgun (WGS) entry which is preliminary data.</text>
</comment>
<dbReference type="EMBL" id="JBBWWR010000007">
    <property type="protein sequence ID" value="KAK8963787.1"/>
    <property type="molecule type" value="Genomic_DNA"/>
</dbReference>
<dbReference type="Gene3D" id="2.130.10.30">
    <property type="entry name" value="Regulator of chromosome condensation 1/beta-lactamase-inhibitor protein II"/>
    <property type="match status" value="2"/>
</dbReference>
<dbReference type="PRINTS" id="PR00633">
    <property type="entry name" value="RCCNDNSATION"/>
</dbReference>
<evidence type="ECO:0000256" key="1">
    <source>
        <dbReference type="ARBA" id="ARBA00022737"/>
    </source>
</evidence>
<dbReference type="Gene3D" id="1.25.40.20">
    <property type="entry name" value="Ankyrin repeat-containing domain"/>
    <property type="match status" value="1"/>
</dbReference>
<dbReference type="SUPFAM" id="SSF48403">
    <property type="entry name" value="Ankyrin repeat"/>
    <property type="match status" value="1"/>
</dbReference>
<keyword evidence="1" id="KW-0677">Repeat</keyword>
<feature type="repeat" description="RCC1" evidence="3">
    <location>
        <begin position="182"/>
        <end position="240"/>
    </location>
</feature>
<reference evidence="6 7" key="1">
    <citation type="journal article" date="2022" name="Nat. Plants">
        <title>Genomes of leafy and leafless Platanthera orchids illuminate the evolution of mycoheterotrophy.</title>
        <authorList>
            <person name="Li M.H."/>
            <person name="Liu K.W."/>
            <person name="Li Z."/>
            <person name="Lu H.C."/>
            <person name="Ye Q.L."/>
            <person name="Zhang D."/>
            <person name="Wang J.Y."/>
            <person name="Li Y.F."/>
            <person name="Zhong Z.M."/>
            <person name="Liu X."/>
            <person name="Yu X."/>
            <person name="Liu D.K."/>
            <person name="Tu X.D."/>
            <person name="Liu B."/>
            <person name="Hao Y."/>
            <person name="Liao X.Y."/>
            <person name="Jiang Y.T."/>
            <person name="Sun W.H."/>
            <person name="Chen J."/>
            <person name="Chen Y.Q."/>
            <person name="Ai Y."/>
            <person name="Zhai J.W."/>
            <person name="Wu S.S."/>
            <person name="Zhou Z."/>
            <person name="Hsiao Y.Y."/>
            <person name="Wu W.L."/>
            <person name="Chen Y.Y."/>
            <person name="Lin Y.F."/>
            <person name="Hsu J.L."/>
            <person name="Li C.Y."/>
            <person name="Wang Z.W."/>
            <person name="Zhao X."/>
            <person name="Zhong W.Y."/>
            <person name="Ma X.K."/>
            <person name="Ma L."/>
            <person name="Huang J."/>
            <person name="Chen G.Z."/>
            <person name="Huang M.Z."/>
            <person name="Huang L."/>
            <person name="Peng D.H."/>
            <person name="Luo Y.B."/>
            <person name="Zou S.Q."/>
            <person name="Chen S.P."/>
            <person name="Lan S."/>
            <person name="Tsai W.C."/>
            <person name="Van de Peer Y."/>
            <person name="Liu Z.J."/>
        </authorList>
    </citation>
    <scope>NUCLEOTIDE SEQUENCE [LARGE SCALE GENOMIC DNA]</scope>
    <source>
        <strain evidence="6">Lor288</strain>
    </source>
</reference>
<dbReference type="SUPFAM" id="SSF50985">
    <property type="entry name" value="RCC1/BLIP-II"/>
    <property type="match status" value="2"/>
</dbReference>
<feature type="region of interest" description="Disordered" evidence="5">
    <location>
        <begin position="999"/>
        <end position="1021"/>
    </location>
</feature>
<feature type="region of interest" description="Disordered" evidence="5">
    <location>
        <begin position="931"/>
        <end position="970"/>
    </location>
</feature>
<accession>A0ABR2MIT9</accession>
<dbReference type="InterPro" id="IPR036770">
    <property type="entry name" value="Ankyrin_rpt-contain_sf"/>
</dbReference>
<sequence>MENLEGPSSSVKHTPTCRLSSSVSPKDLWSASRHGSPFEVDSALVVLKKFGGNVDSRNASGVTPLHIADGESGWSSLHRALHFGHFSVASLLIQAGASLTAEDSKCRTPVDLLSGPVSQVIGNNFDSVATEVYSWGSGTNYQLGTGNAHIQKLPGKVDALNGAYIKIITASKFHSIAVGSNGKLYTWGFGRGGRLGHPDFDVHSGQAAVITPRLVTSGLGSRRVKAVAAAKHHTVIATETGEVFTWGSNREGQLGYTSVDTQPTPKRVSCLRVRIVAVAAANKHTAAVTESGEVFTWGCNKEGQLGYGTSNSASNYAPRMVEYLKGKTFKGVSAAKYHTVVLSADGEVFTWGHRLVNPRRVIISRSLKKCGTALLKFHRMERLHVISVSAGMTHSCALTDDGALFYWASSDPDLRCEQVNSLSGKNFASISSGKYWTATVTTTGDVYMCDGKKYKHGTPVITRLPGIKHVTSACVGETHLLAVCALYHPPYLHASILNHQTSITKSSDDLDGSEEELLFADKGPDISEPVMQHKKEVYTRLPTLKSLCEKVAAEFIVEPRNAIQLLEIADSLEAENLRKHCEDLVIRNLDYIFTVSAPAIGSASLEILARLESLLDAKSSEPWCYRRLPTTTATFPVILYSEEEGECKIGNPLPRGSRKSITKGYRDLISENFLQKESEEIKAVSKQVRALRKKLQQIEMLESKQQRGHALDDQQIEKLQSRSALEFELAELGFPLEEVPKLSFSVLPEGKGNKKADTSKNRRRKSKQKLAQSEFLFVKDEIWEENILIKSFTNERNHISKAKENMAIELNSKGNTVADFSLKIPNVVIHDSSCNVPVQSTSSKRKSKKGGLSLFLSGALDDTPKDIPPPTPKYEGPAWGGAKSAKGPTSLRDIQNEQSKTKDVYIRPKEIPDDSDEVLSFRQVRLGSFIPGSPSTPVAVKPTPPVPALEGEKSAPPWSSSGTSPIYPPSLRNIQMQQEKKNQSNSHCPKTTSSFTIAAHVTPSESGATVPSRWFKPEAEPPSSIRAIQIEEKAMKDLKRFYSSVKLVRIQPQPP</sequence>
<feature type="repeat" description="ANK" evidence="2">
    <location>
        <begin position="72"/>
        <end position="104"/>
    </location>
</feature>
<dbReference type="Proteomes" id="UP001412067">
    <property type="component" value="Unassembled WGS sequence"/>
</dbReference>
<feature type="compositionally biased region" description="Basic and acidic residues" evidence="5">
    <location>
        <begin position="899"/>
        <end position="911"/>
    </location>
</feature>